<reference evidence="2" key="1">
    <citation type="journal article" date="2020" name="Plant J.">
        <title>Transposons played a major role in the diversification between the closely related almond and peach genomes: results from the almond genome sequence.</title>
        <authorList>
            <person name="Alioto T."/>
            <person name="Alexiou K.G."/>
            <person name="Bardil A."/>
            <person name="Barteri F."/>
            <person name="Castanera R."/>
            <person name="Cruz F."/>
            <person name="Dhingra A."/>
            <person name="Duval H."/>
            <person name="Fernandez I Marti A."/>
            <person name="Frias L."/>
            <person name="Galan B."/>
            <person name="Garcia J.L."/>
            <person name="Howad W."/>
            <person name="Gomez-Garrido J."/>
            <person name="Gut M."/>
            <person name="Julca I."/>
            <person name="Morata J."/>
            <person name="Puigdomenech P."/>
            <person name="Ribeca P."/>
            <person name="Rubio Cabetas M.J."/>
            <person name="Vlasova A."/>
            <person name="Wirthensohn M."/>
            <person name="Garcia-Mas J."/>
            <person name="Gabaldon T."/>
            <person name="Casacuberta J.M."/>
            <person name="Arus P."/>
        </authorList>
    </citation>
    <scope>NUCLEOTIDE SEQUENCE [LARGE SCALE GENOMIC DNA]</scope>
    <source>
        <strain evidence="2">cv. Texas</strain>
    </source>
</reference>
<protein>
    <submittedName>
        <fullName evidence="1">Uncharacterized protein</fullName>
    </submittedName>
</protein>
<dbReference type="Proteomes" id="UP000327085">
    <property type="component" value="Chromosome 6"/>
</dbReference>
<organism evidence="1 2">
    <name type="scientific">Prunus dulcis</name>
    <name type="common">Almond</name>
    <name type="synonym">Amygdalus dulcis</name>
    <dbReference type="NCBI Taxonomy" id="3755"/>
    <lineage>
        <taxon>Eukaryota</taxon>
        <taxon>Viridiplantae</taxon>
        <taxon>Streptophyta</taxon>
        <taxon>Embryophyta</taxon>
        <taxon>Tracheophyta</taxon>
        <taxon>Spermatophyta</taxon>
        <taxon>Magnoliopsida</taxon>
        <taxon>eudicotyledons</taxon>
        <taxon>Gunneridae</taxon>
        <taxon>Pentapetalae</taxon>
        <taxon>rosids</taxon>
        <taxon>fabids</taxon>
        <taxon>Rosales</taxon>
        <taxon>Rosaceae</taxon>
        <taxon>Amygdaloideae</taxon>
        <taxon>Amygdaleae</taxon>
        <taxon>Prunus</taxon>
    </lineage>
</organism>
<name>A0A5E4GC67_PRUDU</name>
<dbReference type="Gramene" id="VVA37286">
    <property type="protein sequence ID" value="VVA37286"/>
    <property type="gene ID" value="Prudul26B022178"/>
</dbReference>
<dbReference type="AlphaFoldDB" id="A0A5E4GC67"/>
<dbReference type="InParanoid" id="A0A5E4GC67"/>
<dbReference type="EMBL" id="CABIKO010000523">
    <property type="protein sequence ID" value="VVA37286.1"/>
    <property type="molecule type" value="Genomic_DNA"/>
</dbReference>
<evidence type="ECO:0000313" key="1">
    <source>
        <dbReference type="EMBL" id="VVA37286.1"/>
    </source>
</evidence>
<sequence length="167" mass="17520">MGWWTMSDKAAVVHIKTKRKGVGLQLKWLLHGGTYGKPGAKAVIGIIIRDSLSTFIVAKIAIYLVASTMEVKAHAFLRGCQCPTSHNPATEAVTWPHSSLIVSIGPPPHGPTIGTAPSPHDITVIRVATTHAAVSPPSPVASNHELQQGSMAKAVVQPYGPVAAITS</sequence>
<evidence type="ECO:0000313" key="2">
    <source>
        <dbReference type="Proteomes" id="UP000327085"/>
    </source>
</evidence>
<accession>A0A5E4GC67</accession>
<gene>
    <name evidence="1" type="ORF">ALMOND_2B022178</name>
</gene>
<proteinExistence type="predicted"/>